<comment type="caution">
    <text evidence="1">The sequence shown here is derived from an EMBL/GenBank/DDBJ whole genome shotgun (WGS) entry which is preliminary data.</text>
</comment>
<gene>
    <name evidence="1" type="ORF">ALC57_00067</name>
</gene>
<name>A0A151K2S4_9HYME</name>
<accession>A0A151K2S4</accession>
<reference evidence="1 2" key="1">
    <citation type="submission" date="2015-09" db="EMBL/GenBank/DDBJ databases">
        <title>Trachymyrmex cornetzi WGS genome.</title>
        <authorList>
            <person name="Nygaard S."/>
            <person name="Hu H."/>
            <person name="Boomsma J."/>
            <person name="Zhang G."/>
        </authorList>
    </citation>
    <scope>NUCLEOTIDE SEQUENCE [LARGE SCALE GENOMIC DNA]</scope>
    <source>
        <strain evidence="1">Tcor2-1</strain>
        <tissue evidence="1">Whole body</tissue>
    </source>
</reference>
<dbReference type="EMBL" id="LKEY01014217">
    <property type="protein sequence ID" value="KYN50430.1"/>
    <property type="molecule type" value="Genomic_DNA"/>
</dbReference>
<protein>
    <submittedName>
        <fullName evidence="1">Uncharacterized protein</fullName>
    </submittedName>
</protein>
<dbReference type="STRING" id="471704.A0A151K2S4"/>
<feature type="non-terminal residue" evidence="1">
    <location>
        <position position="1"/>
    </location>
</feature>
<organism evidence="1 2">
    <name type="scientific">Trachymyrmex cornetzi</name>
    <dbReference type="NCBI Taxonomy" id="471704"/>
    <lineage>
        <taxon>Eukaryota</taxon>
        <taxon>Metazoa</taxon>
        <taxon>Ecdysozoa</taxon>
        <taxon>Arthropoda</taxon>
        <taxon>Hexapoda</taxon>
        <taxon>Insecta</taxon>
        <taxon>Pterygota</taxon>
        <taxon>Neoptera</taxon>
        <taxon>Endopterygota</taxon>
        <taxon>Hymenoptera</taxon>
        <taxon>Apocrita</taxon>
        <taxon>Aculeata</taxon>
        <taxon>Formicoidea</taxon>
        <taxon>Formicidae</taxon>
        <taxon>Myrmicinae</taxon>
        <taxon>Trachymyrmex</taxon>
    </lineage>
</organism>
<proteinExistence type="predicted"/>
<dbReference type="AlphaFoldDB" id="A0A151K2S4"/>
<dbReference type="Proteomes" id="UP000078492">
    <property type="component" value="Unassembled WGS sequence"/>
</dbReference>
<sequence>VTYFGILVGDKVSEDNLFWHLYLLLIEIIHIITAFENNIEELHLLQRLISDHHKLYMELFHEPLKPKFHNLLHYPRKIQDFGPLRYLSSIRFEAFHKLSKTNARLVNSRINIVFTLSLNLQLKFAHRILSKKGFDPKITYGRYVCDISSLPEYCFIKNSISDNCCVISWVKINGFTYKPNVVFCLGANECSEPQFGIIKYVATVNSEFYIIYEPCENIGLDSHKYAYEISLGLTTNVRTVRLNFDKLFVTRSINRIADGSKLITMFV</sequence>
<evidence type="ECO:0000313" key="2">
    <source>
        <dbReference type="Proteomes" id="UP000078492"/>
    </source>
</evidence>
<evidence type="ECO:0000313" key="1">
    <source>
        <dbReference type="EMBL" id="KYN50430.1"/>
    </source>
</evidence>
<keyword evidence="2" id="KW-1185">Reference proteome</keyword>